<keyword evidence="7" id="KW-1185">Reference proteome</keyword>
<sequence>MIKHLAELSPNKRYRLITQCLVPRPVAWVLTGNADDSYNLAPFSYFGGVASDPPLLMLSIGKKPDGSDKDTRKNIAERGDFVVHIPTGPEAEIVTATSASLDYGQSEVSAQALETETFGDFSLPRLKAAKIAFACSRYRLEEITPSQAMILGEIKTIYVADDIASETDGKVMVDTQKLNPLSRLGGNDYGLLGEIKDVPRPK</sequence>
<dbReference type="PANTHER" id="PTHR33798:SF5">
    <property type="entry name" value="FLAVIN REDUCTASE LIKE DOMAIN-CONTAINING PROTEIN"/>
    <property type="match status" value="1"/>
</dbReference>
<dbReference type="InterPro" id="IPR012349">
    <property type="entry name" value="Split_barrel_FMN-bd"/>
</dbReference>
<evidence type="ECO:0000313" key="7">
    <source>
        <dbReference type="Proteomes" id="UP001409585"/>
    </source>
</evidence>
<evidence type="ECO:0000256" key="2">
    <source>
        <dbReference type="ARBA" id="ARBA00022630"/>
    </source>
</evidence>
<reference evidence="7" key="1">
    <citation type="journal article" date="2019" name="Int. J. Syst. Evol. Microbiol.">
        <title>The Global Catalogue of Microorganisms (GCM) 10K type strain sequencing project: providing services to taxonomists for standard genome sequencing and annotation.</title>
        <authorList>
            <consortium name="The Broad Institute Genomics Platform"/>
            <consortium name="The Broad Institute Genome Sequencing Center for Infectious Disease"/>
            <person name="Wu L."/>
            <person name="Ma J."/>
        </authorList>
    </citation>
    <scope>NUCLEOTIDE SEQUENCE [LARGE SCALE GENOMIC DNA]</scope>
    <source>
        <strain evidence="7">JCM 19134</strain>
    </source>
</reference>
<comment type="cofactor">
    <cofactor evidence="1">
        <name>FMN</name>
        <dbReference type="ChEBI" id="CHEBI:58210"/>
    </cofactor>
</comment>
<organism evidence="6 7">
    <name type="scientific">Halioxenophilus aromaticivorans</name>
    <dbReference type="NCBI Taxonomy" id="1306992"/>
    <lineage>
        <taxon>Bacteria</taxon>
        <taxon>Pseudomonadati</taxon>
        <taxon>Pseudomonadota</taxon>
        <taxon>Gammaproteobacteria</taxon>
        <taxon>Alteromonadales</taxon>
        <taxon>Alteromonadaceae</taxon>
        <taxon>Halioxenophilus</taxon>
    </lineage>
</organism>
<dbReference type="Gene3D" id="2.30.110.10">
    <property type="entry name" value="Electron Transport, Fmn-binding Protein, Chain A"/>
    <property type="match status" value="1"/>
</dbReference>
<name>A0AAV3U9M1_9ALTE</name>
<dbReference type="InterPro" id="IPR002563">
    <property type="entry name" value="Flavin_Rdtase-like_dom"/>
</dbReference>
<dbReference type="Proteomes" id="UP001409585">
    <property type="component" value="Unassembled WGS sequence"/>
</dbReference>
<evidence type="ECO:0000256" key="3">
    <source>
        <dbReference type="ARBA" id="ARBA00022643"/>
    </source>
</evidence>
<dbReference type="RefSeq" id="WP_345427912.1">
    <property type="nucleotide sequence ID" value="NZ_AP031496.1"/>
</dbReference>
<protein>
    <submittedName>
        <fullName evidence="6">Flavin reductase family protein</fullName>
    </submittedName>
</protein>
<dbReference type="GO" id="GO:0010181">
    <property type="term" value="F:FMN binding"/>
    <property type="evidence" value="ECO:0007669"/>
    <property type="project" value="InterPro"/>
</dbReference>
<dbReference type="Pfam" id="PF01613">
    <property type="entry name" value="Flavin_Reduct"/>
    <property type="match status" value="1"/>
</dbReference>
<dbReference type="GO" id="GO:0016646">
    <property type="term" value="F:oxidoreductase activity, acting on the CH-NH group of donors, NAD or NADP as acceptor"/>
    <property type="evidence" value="ECO:0007669"/>
    <property type="project" value="UniProtKB-ARBA"/>
</dbReference>
<proteinExistence type="inferred from homology"/>
<comment type="caution">
    <text evidence="6">The sequence shown here is derived from an EMBL/GenBank/DDBJ whole genome shotgun (WGS) entry which is preliminary data.</text>
</comment>
<dbReference type="SMART" id="SM00903">
    <property type="entry name" value="Flavin_Reduct"/>
    <property type="match status" value="1"/>
</dbReference>
<evidence type="ECO:0000313" key="6">
    <source>
        <dbReference type="EMBL" id="GAA4960725.1"/>
    </source>
</evidence>
<accession>A0AAV3U9M1</accession>
<evidence type="ECO:0000256" key="1">
    <source>
        <dbReference type="ARBA" id="ARBA00001917"/>
    </source>
</evidence>
<keyword evidence="3" id="KW-0288">FMN</keyword>
<evidence type="ECO:0000259" key="5">
    <source>
        <dbReference type="SMART" id="SM00903"/>
    </source>
</evidence>
<dbReference type="EMBL" id="BAABLX010000079">
    <property type="protein sequence ID" value="GAA4960725.1"/>
    <property type="molecule type" value="Genomic_DNA"/>
</dbReference>
<dbReference type="AlphaFoldDB" id="A0AAV3U9M1"/>
<dbReference type="PANTHER" id="PTHR33798">
    <property type="entry name" value="FLAVOPROTEIN OXYGENASE"/>
    <property type="match status" value="1"/>
</dbReference>
<evidence type="ECO:0000256" key="4">
    <source>
        <dbReference type="ARBA" id="ARBA00038054"/>
    </source>
</evidence>
<gene>
    <name evidence="6" type="ORF">GCM10025791_47670</name>
</gene>
<feature type="domain" description="Flavin reductase like" evidence="5">
    <location>
        <begin position="21"/>
        <end position="173"/>
    </location>
</feature>
<comment type="similarity">
    <text evidence="4">Belongs to the flavoredoxin family.</text>
</comment>
<keyword evidence="2" id="KW-0285">Flavoprotein</keyword>
<dbReference type="SUPFAM" id="SSF50475">
    <property type="entry name" value="FMN-binding split barrel"/>
    <property type="match status" value="1"/>
</dbReference>